<dbReference type="RefSeq" id="WP_154738944.1">
    <property type="nucleotide sequence ID" value="NZ_WMBQ01000001.1"/>
</dbReference>
<feature type="transmembrane region" description="Helical" evidence="1">
    <location>
        <begin position="230"/>
        <end position="253"/>
    </location>
</feature>
<feature type="transmembrane region" description="Helical" evidence="1">
    <location>
        <begin position="366"/>
        <end position="385"/>
    </location>
</feature>
<feature type="transmembrane region" description="Helical" evidence="1">
    <location>
        <begin position="197"/>
        <end position="218"/>
    </location>
</feature>
<name>A0A6I3KPC7_9HYPH</name>
<dbReference type="EMBL" id="WMBQ01000001">
    <property type="protein sequence ID" value="MTD94531.1"/>
    <property type="molecule type" value="Genomic_DNA"/>
</dbReference>
<evidence type="ECO:0000256" key="1">
    <source>
        <dbReference type="SAM" id="Phobius"/>
    </source>
</evidence>
<organism evidence="2 3">
    <name type="scientific">Hyphomicrobium album</name>
    <dbReference type="NCBI Taxonomy" id="2665159"/>
    <lineage>
        <taxon>Bacteria</taxon>
        <taxon>Pseudomonadati</taxon>
        <taxon>Pseudomonadota</taxon>
        <taxon>Alphaproteobacteria</taxon>
        <taxon>Hyphomicrobiales</taxon>
        <taxon>Hyphomicrobiaceae</taxon>
        <taxon>Hyphomicrobium</taxon>
    </lineage>
</organism>
<accession>A0A6I3KPC7</accession>
<feature type="transmembrane region" description="Helical" evidence="1">
    <location>
        <begin position="282"/>
        <end position="300"/>
    </location>
</feature>
<keyword evidence="1" id="KW-1133">Transmembrane helix</keyword>
<dbReference type="Proteomes" id="UP000440694">
    <property type="component" value="Unassembled WGS sequence"/>
</dbReference>
<keyword evidence="3" id="KW-1185">Reference proteome</keyword>
<feature type="transmembrane region" description="Helical" evidence="1">
    <location>
        <begin position="101"/>
        <end position="122"/>
    </location>
</feature>
<feature type="transmembrane region" description="Helical" evidence="1">
    <location>
        <begin position="336"/>
        <end position="354"/>
    </location>
</feature>
<protein>
    <recommendedName>
        <fullName evidence="4">Glycosyltransferase RgtA/B/C/D-like domain-containing protein</fullName>
    </recommendedName>
</protein>
<gene>
    <name evidence="2" type="ORF">GIW81_09330</name>
</gene>
<keyword evidence="1" id="KW-0472">Membrane</keyword>
<feature type="transmembrane region" description="Helical" evidence="1">
    <location>
        <begin position="312"/>
        <end position="330"/>
    </location>
</feature>
<evidence type="ECO:0000313" key="2">
    <source>
        <dbReference type="EMBL" id="MTD94531.1"/>
    </source>
</evidence>
<proteinExistence type="predicted"/>
<sequence length="561" mass="61985">MREPGIDRLVSVPDRLLRWSAGGEATYLLLALLCVAVIAGIVLIIGPTYIAAPWDVFVLIDGAWRICSGQIPHTDFHNPIGALVYAVFAFGMRIDGPSLQALAYGNSIFLSLVGLWTIAISYKRLTPVFGLILTAFIVVLLAATRPLGYDVETTTYAMLYNRYGWALLSILMIQLMLAPKSEAARFAVFDSLSAGLLLGLLFFCKITFFIVGVGVYGFSLVLRPELRSTAWLSFVGFAAVCAAAWAILGISVADYLADVAAASESQSLADRGYRLFRSGIDAMPQLALLGLYWLLVVALPNTHERRLWSEPVKITLSLALIVGAAMFLTVGNTGEAGEIPALVIAALILSEYALRHGWAAPNSYTWRSTWIVLGLPLVLFSQIFISDVRSLANSLDRRDYVASGAPTSQRFDAEPLRDFVIPDWSNWKTAYWLAKEVPFKINEGLLILRRNNVERRKTLVLALTDPFSFALGLPSPKGVPLWWDLNMSHSEGQYPPPGPLFAEVENVMLPILDERAGGCCKETAVKLREEYDTYLREHFTEVEHSDNWLLLKRVGHVAVQK</sequence>
<feature type="transmembrane region" description="Helical" evidence="1">
    <location>
        <begin position="25"/>
        <end position="50"/>
    </location>
</feature>
<evidence type="ECO:0008006" key="4">
    <source>
        <dbReference type="Google" id="ProtNLM"/>
    </source>
</evidence>
<dbReference type="AlphaFoldDB" id="A0A6I3KPC7"/>
<evidence type="ECO:0000313" key="3">
    <source>
        <dbReference type="Proteomes" id="UP000440694"/>
    </source>
</evidence>
<feature type="transmembrane region" description="Helical" evidence="1">
    <location>
        <begin position="128"/>
        <end position="147"/>
    </location>
</feature>
<reference evidence="2 3" key="1">
    <citation type="submission" date="2019-11" db="EMBL/GenBank/DDBJ databases">
        <title>Identification of a novel strain.</title>
        <authorList>
            <person name="Xu Q."/>
            <person name="Wang G."/>
        </authorList>
    </citation>
    <scope>NUCLEOTIDE SEQUENCE [LARGE SCALE GENOMIC DNA]</scope>
    <source>
        <strain evidence="3">xq</strain>
    </source>
</reference>
<keyword evidence="1" id="KW-0812">Transmembrane</keyword>
<comment type="caution">
    <text evidence="2">The sequence shown here is derived from an EMBL/GenBank/DDBJ whole genome shotgun (WGS) entry which is preliminary data.</text>
</comment>